<feature type="compositionally biased region" description="Basic and acidic residues" evidence="1">
    <location>
        <begin position="815"/>
        <end position="829"/>
    </location>
</feature>
<evidence type="ECO:0000313" key="3">
    <source>
        <dbReference type="Proteomes" id="UP000323011"/>
    </source>
</evidence>
<feature type="compositionally biased region" description="Basic residues" evidence="1">
    <location>
        <begin position="804"/>
        <end position="814"/>
    </location>
</feature>
<feature type="region of interest" description="Disordered" evidence="1">
    <location>
        <begin position="602"/>
        <end position="706"/>
    </location>
</feature>
<feature type="compositionally biased region" description="Low complexity" evidence="1">
    <location>
        <begin position="101"/>
        <end position="126"/>
    </location>
</feature>
<feature type="compositionally biased region" description="Basic and acidic residues" evidence="1">
    <location>
        <begin position="629"/>
        <end position="639"/>
    </location>
</feature>
<name>A0A5A8C1S2_CAFRO</name>
<organism evidence="2 3">
    <name type="scientific">Cafeteria roenbergensis</name>
    <name type="common">Marine flagellate</name>
    <dbReference type="NCBI Taxonomy" id="33653"/>
    <lineage>
        <taxon>Eukaryota</taxon>
        <taxon>Sar</taxon>
        <taxon>Stramenopiles</taxon>
        <taxon>Bigyra</taxon>
        <taxon>Opalozoa</taxon>
        <taxon>Bicosoecida</taxon>
        <taxon>Cafeteriaceae</taxon>
        <taxon>Cafeteria</taxon>
    </lineage>
</organism>
<protein>
    <submittedName>
        <fullName evidence="2">Uncharacterized protein</fullName>
    </submittedName>
</protein>
<feature type="region of interest" description="Disordered" evidence="1">
    <location>
        <begin position="191"/>
        <end position="210"/>
    </location>
</feature>
<keyword evidence="3" id="KW-1185">Reference proteome</keyword>
<dbReference type="Proteomes" id="UP000323011">
    <property type="component" value="Unassembled WGS sequence"/>
</dbReference>
<evidence type="ECO:0000313" key="2">
    <source>
        <dbReference type="EMBL" id="KAA0147032.1"/>
    </source>
</evidence>
<dbReference type="AlphaFoldDB" id="A0A5A8C1S2"/>
<dbReference type="EMBL" id="VLTN01000073">
    <property type="protein sequence ID" value="KAA0147032.1"/>
    <property type="molecule type" value="Genomic_DNA"/>
</dbReference>
<feature type="compositionally biased region" description="Basic and acidic residues" evidence="1">
    <location>
        <begin position="766"/>
        <end position="779"/>
    </location>
</feature>
<feature type="region of interest" description="Disordered" evidence="1">
    <location>
        <begin position="725"/>
        <end position="829"/>
    </location>
</feature>
<feature type="region of interest" description="Disordered" evidence="1">
    <location>
        <begin position="93"/>
        <end position="139"/>
    </location>
</feature>
<gene>
    <name evidence="2" type="ORF">FNF29_07659</name>
</gene>
<proteinExistence type="predicted"/>
<feature type="compositionally biased region" description="Low complexity" evidence="1">
    <location>
        <begin position="725"/>
        <end position="748"/>
    </location>
</feature>
<sequence length="829" mass="86963">MGACHCGGTGPRFTAVAMPDSVEEWEALGGAAAAKCLEHLARLASRDRGKKATERKVILKHAFIGPEDTEEVGRPTKEQAEAEAARVARWHRQHGQGGAAVAGHQPAASQAGFTADAAAAGRAPAQPRAPPPPTGEMGPPVVRRVVLETVPSIKELAQAVRKYSPSAGTWACPQKRHWAALAAQDAATAGEARAAPSAGHGPSAVQPAAGAAGAASSAGAAGAAASPGHDDGLEAPSFHGASRQWRKAMLEARAARSRGVQPPLSSAMQRGIVRRAISLLLANHSILAKTGPPLGRPVDLSTAPTLLPAMPPRRVAAMLRTFRAMKRGAPHGELTVFELDIFTTRNNDTVSDSVFMPLLFRLVRARKGASLSPMEFVAWLEVLCILTQRELAQWAFQQLATMRPGATGRTGLDDPLRALPTAIVLPALVTTFREFRDCDLRPGDPNLPLLKELQARARHNQLGHGHATGRHAAVFARLQELDIAGLLGVERSAELLFEDDFLAACDASQQCLFPLNYIRDEVRNSIFTEGWWGRRRAAVLEWASRHRAVVADVIHGRDASRGEHGGLSPINGGWDARLHSPSLPILMRDITARRPAVTPGLAALANPDAGAGDEELPTPMDGPHTEQQLQRERQGRAGERGAGAGSGSGSADESVLPGTGLDVPPLRPPSPQTSDNGAGVGGGDMSSSRSSARGPHGLASSNASPLTAGVEGAELAWAMDHDADVTSAAGSRVSSTGGRSGVESVSGSNKSSARGSPARGIVRGHRTSDGDKARGEKDVSALAQATLKRAKLARRQAARDAAPHKPKVHHSPAKAGKDRKIHPESPDIR</sequence>
<accession>A0A5A8C1S2</accession>
<reference evidence="2 3" key="1">
    <citation type="submission" date="2019-07" db="EMBL/GenBank/DDBJ databases">
        <title>Genomes of Cafeteria roenbergensis.</title>
        <authorList>
            <person name="Fischer M.G."/>
            <person name="Hackl T."/>
            <person name="Roman M."/>
        </authorList>
    </citation>
    <scope>NUCLEOTIDE SEQUENCE [LARGE SCALE GENOMIC DNA]</scope>
    <source>
        <strain evidence="2 3">BVI</strain>
    </source>
</reference>
<comment type="caution">
    <text evidence="2">The sequence shown here is derived from an EMBL/GenBank/DDBJ whole genome shotgun (WGS) entry which is preliminary data.</text>
</comment>
<evidence type="ECO:0000256" key="1">
    <source>
        <dbReference type="SAM" id="MobiDB-lite"/>
    </source>
</evidence>